<dbReference type="InterPro" id="IPR011530">
    <property type="entry name" value="rRNA_adenine_dimethylase"/>
</dbReference>
<evidence type="ECO:0000313" key="9">
    <source>
        <dbReference type="EMBL" id="OQS02616.1"/>
    </source>
</evidence>
<dbReference type="GO" id="GO:0000179">
    <property type="term" value="F:rRNA (adenine-N6,N6-)-dimethyltransferase activity"/>
    <property type="evidence" value="ECO:0007669"/>
    <property type="project" value="UniProtKB-UniRule"/>
</dbReference>
<proteinExistence type="inferred from homology"/>
<dbReference type="Proteomes" id="UP000243217">
    <property type="component" value="Unassembled WGS sequence"/>
</dbReference>
<comment type="similarity">
    <text evidence="6 7">Belongs to the class I-like SAM-binding methyltransferase superfamily. rRNA adenine N(6)-methyltransferase family.</text>
</comment>
<evidence type="ECO:0000256" key="5">
    <source>
        <dbReference type="ARBA" id="ARBA00022884"/>
    </source>
</evidence>
<evidence type="ECO:0000313" key="10">
    <source>
        <dbReference type="Proteomes" id="UP000243217"/>
    </source>
</evidence>
<dbReference type="InterPro" id="IPR029063">
    <property type="entry name" value="SAM-dependent_MTases_sf"/>
</dbReference>
<dbReference type="HAMAP" id="MF_00607">
    <property type="entry name" value="16SrRNA_methyltr_A"/>
    <property type="match status" value="1"/>
</dbReference>
<dbReference type="InterPro" id="IPR001737">
    <property type="entry name" value="KsgA/Erm"/>
</dbReference>
<dbReference type="STRING" id="74557.A0A1V9ZX76"/>
<keyword evidence="1 7" id="KW-0698">rRNA processing</keyword>
<dbReference type="NCBIfam" id="TIGR00755">
    <property type="entry name" value="ksgA"/>
    <property type="match status" value="1"/>
</dbReference>
<dbReference type="EC" id="2.1.1.-" evidence="7"/>
<reference evidence="9 10" key="1">
    <citation type="journal article" date="2014" name="Genome Biol. Evol.">
        <title>The secreted proteins of Achlya hypogyna and Thraustotheca clavata identify the ancestral oomycete secretome and reveal gene acquisitions by horizontal gene transfer.</title>
        <authorList>
            <person name="Misner I."/>
            <person name="Blouin N."/>
            <person name="Leonard G."/>
            <person name="Richards T.A."/>
            <person name="Lane C.E."/>
        </authorList>
    </citation>
    <scope>NUCLEOTIDE SEQUENCE [LARGE SCALE GENOMIC DNA]</scope>
    <source>
        <strain evidence="9 10">ATCC 34112</strain>
    </source>
</reference>
<dbReference type="OrthoDB" id="74991at2759"/>
<evidence type="ECO:0000256" key="2">
    <source>
        <dbReference type="ARBA" id="ARBA00022603"/>
    </source>
</evidence>
<dbReference type="PROSITE" id="PS51689">
    <property type="entry name" value="SAM_RNA_A_N6_MT"/>
    <property type="match status" value="1"/>
</dbReference>
<feature type="binding site" evidence="6">
    <location>
        <position position="118"/>
    </location>
    <ligand>
        <name>S-adenosyl-L-methionine</name>
        <dbReference type="ChEBI" id="CHEBI:59789"/>
    </ligand>
</feature>
<feature type="binding site" evidence="6">
    <location>
        <position position="100"/>
    </location>
    <ligand>
        <name>S-adenosyl-L-methionine</name>
        <dbReference type="ChEBI" id="CHEBI:59789"/>
    </ligand>
</feature>
<dbReference type="SMART" id="SM00650">
    <property type="entry name" value="rADc"/>
    <property type="match status" value="1"/>
</dbReference>
<name>A0A1V9ZX76_9STRA</name>
<keyword evidence="5 6" id="KW-0694">RNA-binding</keyword>
<feature type="binding site" evidence="6">
    <location>
        <position position="26"/>
    </location>
    <ligand>
        <name>S-adenosyl-L-methionine</name>
        <dbReference type="ChEBI" id="CHEBI:59789"/>
    </ligand>
</feature>
<gene>
    <name evidence="9" type="ORF">THRCLA_05023</name>
</gene>
<dbReference type="PROSITE" id="PS01131">
    <property type="entry name" value="RRNA_A_DIMETH"/>
    <property type="match status" value="1"/>
</dbReference>
<evidence type="ECO:0000259" key="8">
    <source>
        <dbReference type="SMART" id="SM00650"/>
    </source>
</evidence>
<dbReference type="SUPFAM" id="SSF53335">
    <property type="entry name" value="S-adenosyl-L-methionine-dependent methyltransferases"/>
    <property type="match status" value="1"/>
</dbReference>
<dbReference type="InterPro" id="IPR020598">
    <property type="entry name" value="rRNA_Ade_methylase_Trfase_N"/>
</dbReference>
<keyword evidence="10" id="KW-1185">Reference proteome</keyword>
<evidence type="ECO:0000256" key="7">
    <source>
        <dbReference type="RuleBase" id="RU362106"/>
    </source>
</evidence>
<feature type="binding site" evidence="6">
    <location>
        <position position="51"/>
    </location>
    <ligand>
        <name>S-adenosyl-L-methionine</name>
        <dbReference type="ChEBI" id="CHEBI:59789"/>
    </ligand>
</feature>
<evidence type="ECO:0000256" key="6">
    <source>
        <dbReference type="PROSITE-ProRule" id="PRU01026"/>
    </source>
</evidence>
<keyword evidence="3 6" id="KW-0808">Transferase</keyword>
<dbReference type="PANTHER" id="PTHR11727">
    <property type="entry name" value="DIMETHYLADENOSINE TRANSFERASE"/>
    <property type="match status" value="1"/>
</dbReference>
<dbReference type="InterPro" id="IPR020596">
    <property type="entry name" value="rRNA_Ade_Mease_Trfase_CS"/>
</dbReference>
<evidence type="ECO:0000256" key="4">
    <source>
        <dbReference type="ARBA" id="ARBA00022691"/>
    </source>
</evidence>
<comment type="caution">
    <text evidence="9">The sequence shown here is derived from an EMBL/GenBank/DDBJ whole genome shotgun (WGS) entry which is preliminary data.</text>
</comment>
<keyword evidence="2 6" id="KW-0489">Methyltransferase</keyword>
<dbReference type="PANTHER" id="PTHR11727:SF7">
    <property type="entry name" value="DIMETHYLADENOSINE TRANSFERASE-RELATED"/>
    <property type="match status" value="1"/>
</dbReference>
<dbReference type="Gene3D" id="1.10.8.480">
    <property type="match status" value="1"/>
</dbReference>
<dbReference type="EMBL" id="JNBS01001103">
    <property type="protein sequence ID" value="OQS02616.1"/>
    <property type="molecule type" value="Genomic_DNA"/>
</dbReference>
<feature type="binding site" evidence="6">
    <location>
        <position position="24"/>
    </location>
    <ligand>
        <name>S-adenosyl-L-methionine</name>
        <dbReference type="ChEBI" id="CHEBI:59789"/>
    </ligand>
</feature>
<sequence length="308" mass="34945">MWRRVFSTVRVANTPSLKRSLGQHLLVNTSVLDAIVRASCLQPQDHVLEVGPGTGNLTLLLLQNAAKVTCVEYDHRMIAQLHERFPDEIAMKKLVIIRDDFATFDMKTIEPIDMCVANIPYHISSPIVAKLLSQKIDLKLRASVLMVQEEFAQRLMATAGHKNYSRLSVNTAFQANVSSVVNVPKKNFVPPPKVDSRVIKIERKENQPNPSTLAKMDTFLRIAFQRKNKTLRSQLTSKFAFPFFNSCLNEEERKNVILETLEQLELMDARAVKLTSDQFLILLKTMESKGLSFVQSSFHAFGEMLLDE</sequence>
<feature type="binding site" evidence="6">
    <location>
        <position position="72"/>
    </location>
    <ligand>
        <name>S-adenosyl-L-methionine</name>
        <dbReference type="ChEBI" id="CHEBI:59789"/>
    </ligand>
</feature>
<feature type="domain" description="Ribosomal RNA adenine methylase transferase N-terminal" evidence="8">
    <location>
        <begin position="31"/>
        <end position="205"/>
    </location>
</feature>
<keyword evidence="4 6" id="KW-0949">S-adenosyl-L-methionine</keyword>
<dbReference type="AlphaFoldDB" id="A0A1V9ZX76"/>
<dbReference type="GO" id="GO:0003723">
    <property type="term" value="F:RNA binding"/>
    <property type="evidence" value="ECO:0007669"/>
    <property type="project" value="UniProtKB-UniRule"/>
</dbReference>
<evidence type="ECO:0000256" key="1">
    <source>
        <dbReference type="ARBA" id="ARBA00022552"/>
    </source>
</evidence>
<evidence type="ECO:0000256" key="3">
    <source>
        <dbReference type="ARBA" id="ARBA00022679"/>
    </source>
</evidence>
<dbReference type="Pfam" id="PF00398">
    <property type="entry name" value="RrnaAD"/>
    <property type="match status" value="1"/>
</dbReference>
<dbReference type="Gene3D" id="3.40.50.150">
    <property type="entry name" value="Vaccinia Virus protein VP39"/>
    <property type="match status" value="1"/>
</dbReference>
<protein>
    <recommendedName>
        <fullName evidence="7">rRNA adenine N(6)-methyltransferase</fullName>
        <ecNumber evidence="7">2.1.1.-</ecNumber>
    </recommendedName>
</protein>
<accession>A0A1V9ZX76</accession>
<organism evidence="9 10">
    <name type="scientific">Thraustotheca clavata</name>
    <dbReference type="NCBI Taxonomy" id="74557"/>
    <lineage>
        <taxon>Eukaryota</taxon>
        <taxon>Sar</taxon>
        <taxon>Stramenopiles</taxon>
        <taxon>Oomycota</taxon>
        <taxon>Saprolegniomycetes</taxon>
        <taxon>Saprolegniales</taxon>
        <taxon>Achlyaceae</taxon>
        <taxon>Thraustotheca</taxon>
    </lineage>
</organism>